<comment type="similarity">
    <text evidence="2">Belongs to the EamA transporter family.</text>
</comment>
<evidence type="ECO:0000256" key="3">
    <source>
        <dbReference type="ARBA" id="ARBA00022475"/>
    </source>
</evidence>
<feature type="transmembrane region" description="Helical" evidence="7">
    <location>
        <begin position="34"/>
        <end position="53"/>
    </location>
</feature>
<keyword evidence="5 7" id="KW-1133">Transmembrane helix</keyword>
<evidence type="ECO:0000256" key="1">
    <source>
        <dbReference type="ARBA" id="ARBA00004651"/>
    </source>
</evidence>
<feature type="domain" description="EamA" evidence="8">
    <location>
        <begin position="4"/>
        <end position="134"/>
    </location>
</feature>
<dbReference type="InterPro" id="IPR000620">
    <property type="entry name" value="EamA_dom"/>
</dbReference>
<dbReference type="AlphaFoldDB" id="A0A2T4MFV4"/>
<feature type="domain" description="EamA" evidence="8">
    <location>
        <begin position="147"/>
        <end position="282"/>
    </location>
</feature>
<sequence>MNYVMYVLCMLIWGLNFIAVKIQGNHVSLEVALLYRSVIALILFTCLLSFVYKKISIKDFNLYTVLGFGLCNFMISYLLLYYGTFYSTAAMVTLIFSMKAIITPICISIAFKTKISNRIYIGGIMGILSVLVILFPDLKQLSNQFIIGILLAIAGTVITSIGDVLSLYNSKQRVNPIVANTIGMMGAVILLFMYTFIRGEHYTMPHQFNFWIGLLYLSVLASFIAWLCYLKLINNIGAAESGYMVAMFPAIGGIASVMMGESTLNIHLIIGIALATSGAYIALKKPKHTKVKRG</sequence>
<dbReference type="InterPro" id="IPR037185">
    <property type="entry name" value="EmrE-like"/>
</dbReference>
<evidence type="ECO:0000259" key="8">
    <source>
        <dbReference type="Pfam" id="PF00892"/>
    </source>
</evidence>
<reference evidence="9" key="1">
    <citation type="submission" date="2019-11" db="EMBL/GenBank/DDBJ databases">
        <title>Whole genome comparisons of Staphylococcus agnetis isolates from cattle and chickens.</title>
        <authorList>
            <person name="Rhoads D."/>
            <person name="Shwani A."/>
            <person name="Adkins P."/>
            <person name="Calcutt M."/>
            <person name="Middleton J."/>
        </authorList>
    </citation>
    <scope>NUCLEOTIDE SEQUENCE</scope>
    <source>
        <strain evidence="9">1387</strain>
    </source>
</reference>
<feature type="transmembrane region" description="Helical" evidence="7">
    <location>
        <begin position="177"/>
        <end position="197"/>
    </location>
</feature>
<proteinExistence type="inferred from homology"/>
<feature type="transmembrane region" description="Helical" evidence="7">
    <location>
        <begin position="60"/>
        <end position="79"/>
    </location>
</feature>
<feature type="transmembrane region" description="Helical" evidence="7">
    <location>
        <begin position="144"/>
        <end position="165"/>
    </location>
</feature>
<keyword evidence="4 7" id="KW-0812">Transmembrane</keyword>
<evidence type="ECO:0000256" key="4">
    <source>
        <dbReference type="ARBA" id="ARBA00022692"/>
    </source>
</evidence>
<comment type="subcellular location">
    <subcellularLocation>
        <location evidence="1">Cell membrane</location>
        <topology evidence="1">Multi-pass membrane protein</topology>
    </subcellularLocation>
</comment>
<accession>A0A2T4MFV4</accession>
<dbReference type="EMBL" id="WMFL01000034">
    <property type="protein sequence ID" value="NJI01640.1"/>
    <property type="molecule type" value="Genomic_DNA"/>
</dbReference>
<name>A0A2T4MFV4_9STAP</name>
<evidence type="ECO:0000256" key="7">
    <source>
        <dbReference type="SAM" id="Phobius"/>
    </source>
</evidence>
<dbReference type="RefSeq" id="WP_107368315.1">
    <property type="nucleotide sequence ID" value="NZ_CP031266.1"/>
</dbReference>
<dbReference type="GO" id="GO:0005886">
    <property type="term" value="C:plasma membrane"/>
    <property type="evidence" value="ECO:0007669"/>
    <property type="project" value="UniProtKB-SubCell"/>
</dbReference>
<feature type="transmembrane region" description="Helical" evidence="7">
    <location>
        <begin position="85"/>
        <end position="107"/>
    </location>
</feature>
<keyword evidence="6 7" id="KW-0472">Membrane</keyword>
<feature type="transmembrane region" description="Helical" evidence="7">
    <location>
        <begin position="266"/>
        <end position="283"/>
    </location>
</feature>
<feature type="transmembrane region" description="Helical" evidence="7">
    <location>
        <begin position="242"/>
        <end position="260"/>
    </location>
</feature>
<protein>
    <submittedName>
        <fullName evidence="9">EamA family transporter</fullName>
    </submittedName>
</protein>
<gene>
    <name evidence="9" type="ORF">GLV84_01955</name>
</gene>
<feature type="transmembrane region" description="Helical" evidence="7">
    <location>
        <begin position="119"/>
        <end position="138"/>
    </location>
</feature>
<dbReference type="InterPro" id="IPR050638">
    <property type="entry name" value="AA-Vitamin_Transporters"/>
</dbReference>
<organism evidence="9 10">
    <name type="scientific">Staphylococcus agnetis</name>
    <dbReference type="NCBI Taxonomy" id="985762"/>
    <lineage>
        <taxon>Bacteria</taxon>
        <taxon>Bacillati</taxon>
        <taxon>Bacillota</taxon>
        <taxon>Bacilli</taxon>
        <taxon>Bacillales</taxon>
        <taxon>Staphylococcaceae</taxon>
        <taxon>Staphylococcus</taxon>
    </lineage>
</organism>
<evidence type="ECO:0000313" key="9">
    <source>
        <dbReference type="EMBL" id="NJI01640.1"/>
    </source>
</evidence>
<dbReference type="Proteomes" id="UP000646308">
    <property type="component" value="Unassembled WGS sequence"/>
</dbReference>
<evidence type="ECO:0000256" key="6">
    <source>
        <dbReference type="ARBA" id="ARBA00023136"/>
    </source>
</evidence>
<comment type="caution">
    <text evidence="9">The sequence shown here is derived from an EMBL/GenBank/DDBJ whole genome shotgun (WGS) entry which is preliminary data.</text>
</comment>
<evidence type="ECO:0000256" key="5">
    <source>
        <dbReference type="ARBA" id="ARBA00022989"/>
    </source>
</evidence>
<evidence type="ECO:0000313" key="10">
    <source>
        <dbReference type="Proteomes" id="UP000646308"/>
    </source>
</evidence>
<dbReference type="PANTHER" id="PTHR32322">
    <property type="entry name" value="INNER MEMBRANE TRANSPORTER"/>
    <property type="match status" value="1"/>
</dbReference>
<dbReference type="SUPFAM" id="SSF103481">
    <property type="entry name" value="Multidrug resistance efflux transporter EmrE"/>
    <property type="match status" value="2"/>
</dbReference>
<feature type="transmembrane region" description="Helical" evidence="7">
    <location>
        <begin position="209"/>
        <end position="230"/>
    </location>
</feature>
<dbReference type="PANTHER" id="PTHR32322:SF18">
    <property type="entry name" value="S-ADENOSYLMETHIONINE_S-ADENOSYLHOMOCYSTEINE TRANSPORTER"/>
    <property type="match status" value="1"/>
</dbReference>
<keyword evidence="3" id="KW-1003">Cell membrane</keyword>
<evidence type="ECO:0000256" key="2">
    <source>
        <dbReference type="ARBA" id="ARBA00007362"/>
    </source>
</evidence>
<dbReference type="Pfam" id="PF00892">
    <property type="entry name" value="EamA"/>
    <property type="match status" value="2"/>
</dbReference>